<reference evidence="3" key="1">
    <citation type="journal article" date="2019" name="Int. J. Syst. Evol. Microbiol.">
        <title>The Global Catalogue of Microorganisms (GCM) 10K type strain sequencing project: providing services to taxonomists for standard genome sequencing and annotation.</title>
        <authorList>
            <consortium name="The Broad Institute Genomics Platform"/>
            <consortium name="The Broad Institute Genome Sequencing Center for Infectious Disease"/>
            <person name="Wu L."/>
            <person name="Ma J."/>
        </authorList>
    </citation>
    <scope>NUCLEOTIDE SEQUENCE [LARGE SCALE GENOMIC DNA]</scope>
    <source>
        <strain evidence="3">CGMCC 4.7289</strain>
    </source>
</reference>
<comment type="caution">
    <text evidence="2">The sequence shown here is derived from an EMBL/GenBank/DDBJ whole genome shotgun (WGS) entry which is preliminary data.</text>
</comment>
<keyword evidence="3" id="KW-1185">Reference proteome</keyword>
<dbReference type="RefSeq" id="WP_253763417.1">
    <property type="nucleotide sequence ID" value="NZ_JAMZDZ010000001.1"/>
</dbReference>
<feature type="region of interest" description="Disordered" evidence="1">
    <location>
        <begin position="290"/>
        <end position="317"/>
    </location>
</feature>
<sequence>MGYFVSIVLTRSSTRLTALPSIERIGYRHVRLRELGGGWQVLETQGVDDPPELEDAVAHLSQLWNEPVLAAYVSDDWCAQAHWATPTRPVSSVHLPRPQQLPDCGFLHRPDFTASRAPAEVADDIAGWAYAAGLTVARPRLDAVVAYRDDVAADEGDEVTHMFAGDQIFELIRALGFTDIPPAVPKTFDPYARPFCAITAIGLAHTARLNATLREDGRTDLTGPEQPWEQAAIVLDEEVFAAAYADDCDLDDLVSRALSIISAKESPLDPSAPPIEVSADRIESTIAELRRGPAWSPPEPFVGTGGWPDLSADRERS</sequence>
<dbReference type="Proteomes" id="UP001595816">
    <property type="component" value="Unassembled WGS sequence"/>
</dbReference>
<gene>
    <name evidence="2" type="ORF">ACFOZ4_14735</name>
</gene>
<evidence type="ECO:0000313" key="3">
    <source>
        <dbReference type="Proteomes" id="UP001595816"/>
    </source>
</evidence>
<accession>A0ABV8LMT4</accession>
<proteinExistence type="predicted"/>
<protein>
    <submittedName>
        <fullName evidence="2">Uncharacterized protein</fullName>
    </submittedName>
</protein>
<dbReference type="EMBL" id="JBHSAY010000008">
    <property type="protein sequence ID" value="MFC4131863.1"/>
    <property type="molecule type" value="Genomic_DNA"/>
</dbReference>
<organism evidence="2 3">
    <name type="scientific">Hamadaea flava</name>
    <dbReference type="NCBI Taxonomy" id="1742688"/>
    <lineage>
        <taxon>Bacteria</taxon>
        <taxon>Bacillati</taxon>
        <taxon>Actinomycetota</taxon>
        <taxon>Actinomycetes</taxon>
        <taxon>Micromonosporales</taxon>
        <taxon>Micromonosporaceae</taxon>
        <taxon>Hamadaea</taxon>
    </lineage>
</organism>
<evidence type="ECO:0000256" key="1">
    <source>
        <dbReference type="SAM" id="MobiDB-lite"/>
    </source>
</evidence>
<name>A0ABV8LMT4_9ACTN</name>
<evidence type="ECO:0000313" key="2">
    <source>
        <dbReference type="EMBL" id="MFC4131863.1"/>
    </source>
</evidence>